<evidence type="ECO:0000256" key="2">
    <source>
        <dbReference type="ARBA" id="ARBA00022723"/>
    </source>
</evidence>
<evidence type="ECO:0000256" key="3">
    <source>
        <dbReference type="ARBA" id="ARBA00022759"/>
    </source>
</evidence>
<dbReference type="InterPro" id="IPR025420">
    <property type="entry name" value="DUF4143"/>
</dbReference>
<dbReference type="PATRIC" id="fig|798128.4.peg.2137"/>
<evidence type="ECO:0000256" key="8">
    <source>
        <dbReference type="ARBA" id="ARBA00023211"/>
    </source>
</evidence>
<dbReference type="GO" id="GO:0004519">
    <property type="term" value="F:endonuclease activity"/>
    <property type="evidence" value="ECO:0007669"/>
    <property type="project" value="UniProtKB-KW"/>
</dbReference>
<feature type="domain" description="DUF4143" evidence="11">
    <location>
        <begin position="167"/>
        <end position="222"/>
    </location>
</feature>
<dbReference type="InterPro" id="IPR002729">
    <property type="entry name" value="CRISPR-assoc_Cas1"/>
</dbReference>
<dbReference type="GO" id="GO:0043571">
    <property type="term" value="P:maintenance of CRISPR repeat elements"/>
    <property type="evidence" value="ECO:0007669"/>
    <property type="project" value="InterPro"/>
</dbReference>
<keyword evidence="3 12" id="KW-0255">Endonuclease</keyword>
<dbReference type="HOGENOM" id="CLU_1022833_0_0_0"/>
<protein>
    <submittedName>
        <fullName evidence="12">CRISPR-associated endonuclease Cas1</fullName>
    </submittedName>
</protein>
<keyword evidence="1" id="KW-0540">Nuclease</keyword>
<dbReference type="Proteomes" id="UP000007388">
    <property type="component" value="Plasmid pTTJL1801"/>
</dbReference>
<dbReference type="KEGG" id="ttl:TtJL18_2201"/>
<feature type="compositionally biased region" description="Pro residues" evidence="10">
    <location>
        <begin position="16"/>
        <end position="34"/>
    </location>
</feature>
<proteinExistence type="predicted"/>
<dbReference type="CDD" id="cd09634">
    <property type="entry name" value="Cas1_I-II-III"/>
    <property type="match status" value="1"/>
</dbReference>
<evidence type="ECO:0000256" key="6">
    <source>
        <dbReference type="ARBA" id="ARBA00023118"/>
    </source>
</evidence>
<keyword evidence="8" id="KW-0464">Manganese</keyword>
<name>H9ZUM6_THETH</name>
<evidence type="ECO:0000259" key="11">
    <source>
        <dbReference type="Pfam" id="PF13635"/>
    </source>
</evidence>
<keyword evidence="6" id="KW-0051">Antiviral defense</keyword>
<keyword evidence="7" id="KW-0238">DNA-binding</keyword>
<evidence type="ECO:0000256" key="10">
    <source>
        <dbReference type="SAM" id="MobiDB-lite"/>
    </source>
</evidence>
<dbReference type="GO" id="GO:0046872">
    <property type="term" value="F:metal ion binding"/>
    <property type="evidence" value="ECO:0007669"/>
    <property type="project" value="UniProtKB-KW"/>
</dbReference>
<accession>H9ZUM6</accession>
<evidence type="ECO:0000256" key="5">
    <source>
        <dbReference type="ARBA" id="ARBA00022842"/>
    </source>
</evidence>
<dbReference type="PANTHER" id="PTHR34353:SF2">
    <property type="entry name" value="CRISPR-ASSOCIATED ENDONUCLEASE CAS1 1"/>
    <property type="match status" value="1"/>
</dbReference>
<dbReference type="InterPro" id="IPR050646">
    <property type="entry name" value="Cas1"/>
</dbReference>
<evidence type="ECO:0000313" key="13">
    <source>
        <dbReference type="Proteomes" id="UP000007388"/>
    </source>
</evidence>
<dbReference type="InterPro" id="IPR042206">
    <property type="entry name" value="CRISPR-assoc_Cas1_C"/>
</dbReference>
<dbReference type="PANTHER" id="PTHR34353">
    <property type="entry name" value="CRISPR-ASSOCIATED ENDONUCLEASE CAS1 1"/>
    <property type="match status" value="1"/>
</dbReference>
<dbReference type="Pfam" id="PF01867">
    <property type="entry name" value="Cas_Cas1"/>
    <property type="match status" value="1"/>
</dbReference>
<geneLocation type="plasmid" evidence="12 13">
    <name>pTTJL1801</name>
</geneLocation>
<dbReference type="GO" id="GO:0003677">
    <property type="term" value="F:DNA binding"/>
    <property type="evidence" value="ECO:0007669"/>
    <property type="project" value="UniProtKB-KW"/>
</dbReference>
<organism evidence="12 13">
    <name type="scientific">Thermus thermophilus JL-18</name>
    <dbReference type="NCBI Taxonomy" id="798128"/>
    <lineage>
        <taxon>Bacteria</taxon>
        <taxon>Thermotogati</taxon>
        <taxon>Deinococcota</taxon>
        <taxon>Deinococci</taxon>
        <taxon>Thermales</taxon>
        <taxon>Thermaceae</taxon>
        <taxon>Thermus</taxon>
    </lineage>
</organism>
<dbReference type="EMBL" id="CP003253">
    <property type="protein sequence ID" value="AFH40036.1"/>
    <property type="molecule type" value="Genomic_DNA"/>
</dbReference>
<dbReference type="NCBIfam" id="TIGR00287">
    <property type="entry name" value="cas1"/>
    <property type="match status" value="1"/>
</dbReference>
<keyword evidence="12" id="KW-0614">Plasmid</keyword>
<feature type="region of interest" description="Disordered" evidence="10">
    <location>
        <begin position="1"/>
        <end position="47"/>
    </location>
</feature>
<keyword evidence="2" id="KW-0479">Metal-binding</keyword>
<evidence type="ECO:0000256" key="9">
    <source>
        <dbReference type="ARBA" id="ARBA00038592"/>
    </source>
</evidence>
<dbReference type="GO" id="GO:0016787">
    <property type="term" value="F:hydrolase activity"/>
    <property type="evidence" value="ECO:0007669"/>
    <property type="project" value="UniProtKB-KW"/>
</dbReference>
<dbReference type="Gene3D" id="1.20.120.920">
    <property type="entry name" value="CRISPR-associated endonuclease Cas1, C-terminal domain"/>
    <property type="match status" value="1"/>
</dbReference>
<evidence type="ECO:0000313" key="12">
    <source>
        <dbReference type="EMBL" id="AFH40036.1"/>
    </source>
</evidence>
<sequence>MKPNSSGSGGRRGAPERPPPPPGGPPGGLSPPSGPAEAPLRLKGQGAGPHLQEVLRAPGRPEAGDVAEALARAEGALGLERLRGAEGEGSRAYFQGLARLLGPYGFGGRTRRPPRDPVNAALSYGYALLLGRVLVAVRLAGLHPEVGFLQAEGRRSPALALYLAGGSPSGAHLETLVLLDLLAFRDAQKNPPGLYYWRTASGQEVDFVLEAGETLLPVEVKATSRPTPKDAHGLLAFLAEYPEAPGGLLLHGGEEVFPLVDRVVAAPWWAVA</sequence>
<dbReference type="Pfam" id="PF13635">
    <property type="entry name" value="DUF4143"/>
    <property type="match status" value="1"/>
</dbReference>
<evidence type="ECO:0000256" key="7">
    <source>
        <dbReference type="ARBA" id="ARBA00023125"/>
    </source>
</evidence>
<dbReference type="RefSeq" id="WP_014630512.1">
    <property type="nucleotide sequence ID" value="NC_017588.1"/>
</dbReference>
<dbReference type="GO" id="GO:0051607">
    <property type="term" value="P:defense response to virus"/>
    <property type="evidence" value="ECO:0007669"/>
    <property type="project" value="UniProtKB-KW"/>
</dbReference>
<reference evidence="12 13" key="1">
    <citation type="journal article" date="2013" name="Genome Announc.">
        <title>Whole Genome Sequencing of Thermus oshimai JL-2 and Thermus thermophilus JL-18, Incomplete Denitrifiers from the United States Great Basin.</title>
        <authorList>
            <person name="Murugapiran S.K."/>
            <person name="Huntemann M."/>
            <person name="Wei C.L."/>
            <person name="Han J."/>
            <person name="Detter J.C."/>
            <person name="Han C.S."/>
            <person name="Erkkila T.H."/>
            <person name="Teshima H."/>
            <person name="Chen A."/>
            <person name="Kyrpides N."/>
            <person name="Mavrommatis K."/>
            <person name="Markowitz V."/>
            <person name="Szeto E."/>
            <person name="Ivanova N."/>
            <person name="Pagani I."/>
            <person name="Lam J."/>
            <person name="McDonald A.I."/>
            <person name="Dodsworth J.A."/>
            <person name="Pati A."/>
            <person name="Goodwin L."/>
            <person name="Peters L."/>
            <person name="Pitluck S."/>
            <person name="Woyke T."/>
            <person name="Hedlund B.P."/>
        </authorList>
    </citation>
    <scope>NUCLEOTIDE SEQUENCE [LARGE SCALE GENOMIC DNA]</scope>
    <source>
        <strain evidence="12 13">JL-18</strain>
        <plasmid evidence="12 13">pTTJL1801</plasmid>
    </source>
</reference>
<keyword evidence="5" id="KW-0460">Magnesium</keyword>
<keyword evidence="4" id="KW-0378">Hydrolase</keyword>
<evidence type="ECO:0000256" key="1">
    <source>
        <dbReference type="ARBA" id="ARBA00022722"/>
    </source>
</evidence>
<evidence type="ECO:0000256" key="4">
    <source>
        <dbReference type="ARBA" id="ARBA00022801"/>
    </source>
</evidence>
<dbReference type="AlphaFoldDB" id="H9ZUM6"/>
<gene>
    <name evidence="12" type="ORF">TtJL18_2201</name>
</gene>
<comment type="subunit">
    <text evidence="9">Homodimer, forms a heterotetramer with a Cas2 homodimer.</text>
</comment>